<comment type="caution">
    <text evidence="2">The sequence shown here is derived from an EMBL/GenBank/DDBJ whole genome shotgun (WGS) entry which is preliminary data.</text>
</comment>
<feature type="chain" id="PRO_5040356013" evidence="1">
    <location>
        <begin position="28"/>
        <end position="415"/>
    </location>
</feature>
<evidence type="ECO:0000256" key="1">
    <source>
        <dbReference type="SAM" id="SignalP"/>
    </source>
</evidence>
<proteinExistence type="predicted"/>
<dbReference type="AlphaFoldDB" id="A0A9N9YBV8"/>
<gene>
    <name evidence="2" type="ORF">CBYS24578_00009819</name>
</gene>
<keyword evidence="3" id="KW-1185">Reference proteome</keyword>
<keyword evidence="1" id="KW-0732">Signal</keyword>
<organism evidence="2 3">
    <name type="scientific">Clonostachys byssicola</name>
    <dbReference type="NCBI Taxonomy" id="160290"/>
    <lineage>
        <taxon>Eukaryota</taxon>
        <taxon>Fungi</taxon>
        <taxon>Dikarya</taxon>
        <taxon>Ascomycota</taxon>
        <taxon>Pezizomycotina</taxon>
        <taxon>Sordariomycetes</taxon>
        <taxon>Hypocreomycetidae</taxon>
        <taxon>Hypocreales</taxon>
        <taxon>Bionectriaceae</taxon>
        <taxon>Clonostachys</taxon>
    </lineage>
</organism>
<dbReference type="OrthoDB" id="2580675at2759"/>
<protein>
    <submittedName>
        <fullName evidence="2">Uncharacterized protein</fullName>
    </submittedName>
</protein>
<reference evidence="3" key="1">
    <citation type="submission" date="2019-06" db="EMBL/GenBank/DDBJ databases">
        <authorList>
            <person name="Broberg M."/>
        </authorList>
    </citation>
    <scope>NUCLEOTIDE SEQUENCE [LARGE SCALE GENOMIC DNA]</scope>
</reference>
<sequence length="415" mass="44945">MVDAGKMHRWPLFMALTAVSALRCVVAEQCISKGTAGPMIITASCTDPLFNTPIIALEADRFDPVPHRLVSGHWNGTSVDFNIYLPLKNQWENRFFQSVYPTQNSTALPEVIAFGAASGAYTVQVAGQLGYRADAATAKFAKTVAREYYDDTGSSRIYGYIYGGSGGSYQTIGAAENTHGVWDGASAIVQAIPGSVPLNLCARALGNLILRKNAIQIEAALRPGGSGDPFLELGQAGRAVLKEVTNLGVPLQAWEDFLEPANSENTLAIFEPAIKEADPTYADDFWTKPGYLGNDPSELGSLFRAALVDIFATIERVEYDSENLPTTLFLDKIPSELTAGFEFTLYDDTGKMAIGNLGGVLSSEDNSLALSPVSNTTIARAISQGRKVRIDNRWHLSVLSYHRHQLPTRSGFYGF</sequence>
<evidence type="ECO:0000313" key="2">
    <source>
        <dbReference type="EMBL" id="CAH0003810.1"/>
    </source>
</evidence>
<dbReference type="EMBL" id="CABFNO020001565">
    <property type="protein sequence ID" value="CAH0003810.1"/>
    <property type="molecule type" value="Genomic_DNA"/>
</dbReference>
<name>A0A9N9YBV8_9HYPO</name>
<accession>A0A9N9YBV8</accession>
<reference evidence="2 3" key="2">
    <citation type="submission" date="2021-10" db="EMBL/GenBank/DDBJ databases">
        <authorList>
            <person name="Piombo E."/>
        </authorList>
    </citation>
    <scope>NUCLEOTIDE SEQUENCE [LARGE SCALE GENOMIC DNA]</scope>
</reference>
<feature type="signal peptide" evidence="1">
    <location>
        <begin position="1"/>
        <end position="27"/>
    </location>
</feature>
<dbReference type="Proteomes" id="UP000754883">
    <property type="component" value="Unassembled WGS sequence"/>
</dbReference>
<evidence type="ECO:0000313" key="3">
    <source>
        <dbReference type="Proteomes" id="UP000754883"/>
    </source>
</evidence>